<dbReference type="Proteomes" id="UP000821866">
    <property type="component" value="Chromosome 1"/>
</dbReference>
<name>A0A9J6F0A2_RHIMP</name>
<sequence>MPDGPQLIGKVVAEQSRLPSRLAVRDRHVYRVRRGLPRVTGKGELQAMLHRGWSSVPVPTPMVFNKARYRVWRRIPECLALCSRVIVLSGVEHKEDTARAFLRRVNEIFEGEALAVSRVKFSTVTMADINMREYIDCRSASPFVQNVVRFKICDPLYSIRSLKRKLALVLLLNVVRTVDFGHVALHKLFGVKDSE</sequence>
<dbReference type="EMBL" id="JABSTU010000001">
    <property type="protein sequence ID" value="KAH8039648.1"/>
    <property type="molecule type" value="Genomic_DNA"/>
</dbReference>
<gene>
    <name evidence="1" type="ORF">HPB51_008241</name>
</gene>
<evidence type="ECO:0000313" key="1">
    <source>
        <dbReference type="EMBL" id="KAH8039648.1"/>
    </source>
</evidence>
<organism evidence="1 2">
    <name type="scientific">Rhipicephalus microplus</name>
    <name type="common">Cattle tick</name>
    <name type="synonym">Boophilus microplus</name>
    <dbReference type="NCBI Taxonomy" id="6941"/>
    <lineage>
        <taxon>Eukaryota</taxon>
        <taxon>Metazoa</taxon>
        <taxon>Ecdysozoa</taxon>
        <taxon>Arthropoda</taxon>
        <taxon>Chelicerata</taxon>
        <taxon>Arachnida</taxon>
        <taxon>Acari</taxon>
        <taxon>Parasitiformes</taxon>
        <taxon>Ixodida</taxon>
        <taxon>Ixodoidea</taxon>
        <taxon>Ixodidae</taxon>
        <taxon>Rhipicephalinae</taxon>
        <taxon>Rhipicephalus</taxon>
        <taxon>Boophilus</taxon>
    </lineage>
</organism>
<protein>
    <submittedName>
        <fullName evidence="1">Uncharacterized protein</fullName>
    </submittedName>
</protein>
<keyword evidence="2" id="KW-1185">Reference proteome</keyword>
<accession>A0A9J6F0A2</accession>
<proteinExistence type="predicted"/>
<dbReference type="AlphaFoldDB" id="A0A9J6F0A2"/>
<comment type="caution">
    <text evidence="1">The sequence shown here is derived from an EMBL/GenBank/DDBJ whole genome shotgun (WGS) entry which is preliminary data.</text>
</comment>
<reference evidence="1" key="2">
    <citation type="submission" date="2021-09" db="EMBL/GenBank/DDBJ databases">
        <authorList>
            <person name="Jia N."/>
            <person name="Wang J."/>
            <person name="Shi W."/>
            <person name="Du L."/>
            <person name="Sun Y."/>
            <person name="Zhan W."/>
            <person name="Jiang J."/>
            <person name="Wang Q."/>
            <person name="Zhang B."/>
            <person name="Ji P."/>
            <person name="Sakyi L.B."/>
            <person name="Cui X."/>
            <person name="Yuan T."/>
            <person name="Jiang B."/>
            <person name="Yang W."/>
            <person name="Lam T.T.-Y."/>
            <person name="Chang Q."/>
            <person name="Ding S."/>
            <person name="Wang X."/>
            <person name="Zhu J."/>
            <person name="Ruan X."/>
            <person name="Zhao L."/>
            <person name="Wei J."/>
            <person name="Que T."/>
            <person name="Du C."/>
            <person name="Cheng J."/>
            <person name="Dai P."/>
            <person name="Han X."/>
            <person name="Huang E."/>
            <person name="Gao Y."/>
            <person name="Liu J."/>
            <person name="Shao H."/>
            <person name="Ye R."/>
            <person name="Li L."/>
            <person name="Wei W."/>
            <person name="Wang X."/>
            <person name="Wang C."/>
            <person name="Huo Q."/>
            <person name="Li W."/>
            <person name="Guo W."/>
            <person name="Chen H."/>
            <person name="Chen S."/>
            <person name="Zhou L."/>
            <person name="Zhou L."/>
            <person name="Ni X."/>
            <person name="Tian J."/>
            <person name="Zhou Y."/>
            <person name="Sheng Y."/>
            <person name="Liu T."/>
            <person name="Pan Y."/>
            <person name="Xia L."/>
            <person name="Li J."/>
            <person name="Zhao F."/>
            <person name="Cao W."/>
        </authorList>
    </citation>
    <scope>NUCLEOTIDE SEQUENCE</scope>
    <source>
        <strain evidence="1">Rmic-2018</strain>
        <tissue evidence="1">Larvae</tissue>
    </source>
</reference>
<reference evidence="1" key="1">
    <citation type="journal article" date="2020" name="Cell">
        <title>Large-Scale Comparative Analyses of Tick Genomes Elucidate Their Genetic Diversity and Vector Capacities.</title>
        <authorList>
            <consortium name="Tick Genome and Microbiome Consortium (TIGMIC)"/>
            <person name="Jia N."/>
            <person name="Wang J."/>
            <person name="Shi W."/>
            <person name="Du L."/>
            <person name="Sun Y."/>
            <person name="Zhan W."/>
            <person name="Jiang J.F."/>
            <person name="Wang Q."/>
            <person name="Zhang B."/>
            <person name="Ji P."/>
            <person name="Bell-Sakyi L."/>
            <person name="Cui X.M."/>
            <person name="Yuan T.T."/>
            <person name="Jiang B.G."/>
            <person name="Yang W.F."/>
            <person name="Lam T.T."/>
            <person name="Chang Q.C."/>
            <person name="Ding S.J."/>
            <person name="Wang X.J."/>
            <person name="Zhu J.G."/>
            <person name="Ruan X.D."/>
            <person name="Zhao L."/>
            <person name="Wei J.T."/>
            <person name="Ye R.Z."/>
            <person name="Que T.C."/>
            <person name="Du C.H."/>
            <person name="Zhou Y.H."/>
            <person name="Cheng J.X."/>
            <person name="Dai P.F."/>
            <person name="Guo W.B."/>
            <person name="Han X.H."/>
            <person name="Huang E.J."/>
            <person name="Li L.F."/>
            <person name="Wei W."/>
            <person name="Gao Y.C."/>
            <person name="Liu J.Z."/>
            <person name="Shao H.Z."/>
            <person name="Wang X."/>
            <person name="Wang C.C."/>
            <person name="Yang T.C."/>
            <person name="Huo Q.B."/>
            <person name="Li W."/>
            <person name="Chen H.Y."/>
            <person name="Chen S.E."/>
            <person name="Zhou L.G."/>
            <person name="Ni X.B."/>
            <person name="Tian J.H."/>
            <person name="Sheng Y."/>
            <person name="Liu T."/>
            <person name="Pan Y.S."/>
            <person name="Xia L.Y."/>
            <person name="Li J."/>
            <person name="Zhao F."/>
            <person name="Cao W.C."/>
        </authorList>
    </citation>
    <scope>NUCLEOTIDE SEQUENCE</scope>
    <source>
        <strain evidence="1">Rmic-2018</strain>
    </source>
</reference>
<evidence type="ECO:0000313" key="2">
    <source>
        <dbReference type="Proteomes" id="UP000821866"/>
    </source>
</evidence>